<evidence type="ECO:0000313" key="1">
    <source>
        <dbReference type="EMBL" id="KAJ8022696.1"/>
    </source>
</evidence>
<name>A0A9Q0YP65_HOLLE</name>
<dbReference type="AlphaFoldDB" id="A0A9Q0YP65"/>
<gene>
    <name evidence="1" type="ORF">HOLleu_37665</name>
</gene>
<organism evidence="1 2">
    <name type="scientific">Holothuria leucospilota</name>
    <name type="common">Black long sea cucumber</name>
    <name type="synonym">Mertensiothuria leucospilota</name>
    <dbReference type="NCBI Taxonomy" id="206669"/>
    <lineage>
        <taxon>Eukaryota</taxon>
        <taxon>Metazoa</taxon>
        <taxon>Echinodermata</taxon>
        <taxon>Eleutherozoa</taxon>
        <taxon>Echinozoa</taxon>
        <taxon>Holothuroidea</taxon>
        <taxon>Aspidochirotacea</taxon>
        <taxon>Aspidochirotida</taxon>
        <taxon>Holothuriidae</taxon>
        <taxon>Holothuria</taxon>
    </lineage>
</organism>
<dbReference type="EMBL" id="JAIZAY010000020">
    <property type="protein sequence ID" value="KAJ8022696.1"/>
    <property type="molecule type" value="Genomic_DNA"/>
</dbReference>
<comment type="caution">
    <text evidence="1">The sequence shown here is derived from an EMBL/GenBank/DDBJ whole genome shotgun (WGS) entry which is preliminary data.</text>
</comment>
<reference evidence="1" key="1">
    <citation type="submission" date="2021-10" db="EMBL/GenBank/DDBJ databases">
        <title>Tropical sea cucumber genome reveals ecological adaptation and Cuvierian tubules defense mechanism.</title>
        <authorList>
            <person name="Chen T."/>
        </authorList>
    </citation>
    <scope>NUCLEOTIDE SEQUENCE</scope>
    <source>
        <strain evidence="1">Nanhai2018</strain>
        <tissue evidence="1">Muscle</tissue>
    </source>
</reference>
<protein>
    <submittedName>
        <fullName evidence="1">Uncharacterized protein</fullName>
    </submittedName>
</protein>
<dbReference type="Proteomes" id="UP001152320">
    <property type="component" value="Chromosome 20"/>
</dbReference>
<proteinExistence type="predicted"/>
<accession>A0A9Q0YP65</accession>
<keyword evidence="2" id="KW-1185">Reference proteome</keyword>
<evidence type="ECO:0000313" key="2">
    <source>
        <dbReference type="Proteomes" id="UP001152320"/>
    </source>
</evidence>
<sequence>MGSHVVESLGRKLRLAPSNQSEEEVAPCPFFLRLCTWHYSCNKVFNLNNDYIRKQQGELTPAELRLIVLAVDEFTCDKKKTLVNDSTVTHLHLGIQTCIETFLRLSFPITARFTAIIPTTGVGSCSTAAEQFTSSF</sequence>